<feature type="chain" id="PRO_5046254203" evidence="3">
    <location>
        <begin position="22"/>
        <end position="1062"/>
    </location>
</feature>
<evidence type="ECO:0000313" key="6">
    <source>
        <dbReference type="Proteomes" id="UP000695000"/>
    </source>
</evidence>
<dbReference type="InterPro" id="IPR013783">
    <property type="entry name" value="Ig-like_fold"/>
</dbReference>
<dbReference type="Proteomes" id="UP000695000">
    <property type="component" value="Unplaced"/>
</dbReference>
<dbReference type="Pfam" id="PF00041">
    <property type="entry name" value="fn3"/>
    <property type="match status" value="3"/>
</dbReference>
<dbReference type="PROSITE" id="PS50835">
    <property type="entry name" value="IG_LIKE"/>
    <property type="match status" value="4"/>
</dbReference>
<keyword evidence="3" id="KW-0732">Signal</keyword>
<dbReference type="PROSITE" id="PS50853">
    <property type="entry name" value="FN3"/>
    <property type="match status" value="3"/>
</dbReference>
<dbReference type="SUPFAM" id="SSF48726">
    <property type="entry name" value="Immunoglobulin"/>
    <property type="match status" value="4"/>
</dbReference>
<dbReference type="InterPro" id="IPR003598">
    <property type="entry name" value="Ig_sub2"/>
</dbReference>
<dbReference type="InterPro" id="IPR007110">
    <property type="entry name" value="Ig-like_dom"/>
</dbReference>
<dbReference type="InterPro" id="IPR036116">
    <property type="entry name" value="FN3_sf"/>
</dbReference>
<evidence type="ECO:0000256" key="3">
    <source>
        <dbReference type="SAM" id="SignalP"/>
    </source>
</evidence>
<dbReference type="InterPro" id="IPR013098">
    <property type="entry name" value="Ig_I-set"/>
</dbReference>
<keyword evidence="2" id="KW-1133">Transmembrane helix</keyword>
<keyword evidence="2" id="KW-0472">Membrane</keyword>
<feature type="signal peptide" evidence="3">
    <location>
        <begin position="1"/>
        <end position="21"/>
    </location>
</feature>
<dbReference type="Gene3D" id="2.60.40.10">
    <property type="entry name" value="Immunoglobulins"/>
    <property type="match status" value="8"/>
</dbReference>
<keyword evidence="6" id="KW-1185">Reference proteome</keyword>
<sequence>MAIQTFQLGVVLAIGLSLASATLNAVATESTPIPLSLDIVDPPEDVVLVRGHSAMLPCVVRSPKKTGGFRVRWMLNGTVLPDNDGKWRILKNGTLIVPKMSGKKLSGNSLEGNYRCLVENADGALLSKPARVRFAFLGEFKSEPIDDIIFLSRPAIIPCSINSLPAAQVQWERDDLPLPQSTRYVPLPTGSLLINNIHSSDAGTYRCKAFNSVMNKTKLSNYGIVSMARADNLNYNPNVVIPPYILPIDIGFNVTVLVGDDVILYCIVDGRPMPTVHWLNDMKIVIGNSSLLVIKNVTVNATGTYTCSLSNEVGQTKQQYYVSVQKLPKFKDNPVSRVYPSGKTIRLDCMASGVPEPTIVWYKNGKPFTQNSIYGRAHQLHTGLIISYSIASDAGFYQCVAKNSAGSVWASALVKLNSSSNSPKAPTNVSCQSYNDTSVCLRWNSVPDAQAYSILAYHAGSRLKDYVTNETYKLANGLLPNTNYTFSIQTYSRAASNEYVQVQCDTGRIGERNLRVRKVGDYSVALSWLEVGSDRIVCGSDVPIVYKVQWRKVNQTSINMQEVSGLTKIIRGVQESVPYEYRVQSTNTMSEKDVWVEFELDPLENVTRLREFEPGDYNDSMSVPLVPDTVEAMPTTPYSINITWTDSNEVEITYVLCYTAVRDNRDCDQSRLVESVHKWTEVQNLKPNTQYEFRVRAYNAGTYSPYSYAVQVVTPSDVPTAVLDLKYRIVNSTAACVRWDPPMYENGRLTEYLIKYSPNNSWPLERWFERTLDVSNLGPGCWGTHSVSIVLTDLDEEKQYMLIVVALNDAGIGSPTIPITVSTKYHLLLDDLLPTNNASPKTANYNHRMILGILIGVVLSALILFLVINIKCFRRTYFKGRRLSRNNGAASSDASNQQQEVRVPTTTDVNIIAGNEYEMQQLVSPVSETTHIPPLQPAVYLDTKGPAKYPNNRKQVANGRKLLFNNGVNAAQLRITENPQYFANKKVVGDDSTNNRLLHHEEYEEEDSNSNLQKFSLSKIRNATGNNDLHNSSLDSDMDLTQTTHLDDSRMSRLSPALGPNG</sequence>
<feature type="domain" description="Fibronectin type-III" evidence="5">
    <location>
        <begin position="721"/>
        <end position="826"/>
    </location>
</feature>
<reference evidence="7" key="1">
    <citation type="submission" date="2025-08" db="UniProtKB">
        <authorList>
            <consortium name="RefSeq"/>
        </authorList>
    </citation>
    <scope>IDENTIFICATION</scope>
    <source>
        <tissue evidence="7">Whole Larva</tissue>
    </source>
</reference>
<dbReference type="SMART" id="SM00408">
    <property type="entry name" value="IGc2"/>
    <property type="match status" value="4"/>
</dbReference>
<evidence type="ECO:0000259" key="5">
    <source>
        <dbReference type="PROSITE" id="PS50853"/>
    </source>
</evidence>
<proteinExistence type="predicted"/>
<dbReference type="CDD" id="cd00096">
    <property type="entry name" value="Ig"/>
    <property type="match status" value="1"/>
</dbReference>
<gene>
    <name evidence="7" type="primary">LOC108566247</name>
</gene>
<feature type="domain" description="Ig-like" evidence="4">
    <location>
        <begin position="129"/>
        <end position="220"/>
    </location>
</feature>
<dbReference type="InterPro" id="IPR003599">
    <property type="entry name" value="Ig_sub"/>
</dbReference>
<feature type="domain" description="Fibronectin type-III" evidence="5">
    <location>
        <begin position="425"/>
        <end position="512"/>
    </location>
</feature>
<dbReference type="RefSeq" id="XP_017781536.1">
    <property type="nucleotide sequence ID" value="XM_017926047.1"/>
</dbReference>
<keyword evidence="1" id="KW-0677">Repeat</keyword>
<dbReference type="SMART" id="SM00409">
    <property type="entry name" value="IG"/>
    <property type="match status" value="4"/>
</dbReference>
<dbReference type="Pfam" id="PF13927">
    <property type="entry name" value="Ig_3"/>
    <property type="match status" value="2"/>
</dbReference>
<dbReference type="Pfam" id="PF07679">
    <property type="entry name" value="I-set"/>
    <property type="match status" value="1"/>
</dbReference>
<name>A0ABM1N3Y6_NICVS</name>
<keyword evidence="2" id="KW-0812">Transmembrane</keyword>
<evidence type="ECO:0000259" key="4">
    <source>
        <dbReference type="PROSITE" id="PS50835"/>
    </source>
</evidence>
<feature type="transmembrane region" description="Helical" evidence="2">
    <location>
        <begin position="849"/>
        <end position="873"/>
    </location>
</feature>
<evidence type="ECO:0000256" key="2">
    <source>
        <dbReference type="SAM" id="Phobius"/>
    </source>
</evidence>
<feature type="domain" description="Ig-like" evidence="4">
    <location>
        <begin position="34"/>
        <end position="127"/>
    </location>
</feature>
<dbReference type="CDD" id="cd00063">
    <property type="entry name" value="FN3"/>
    <property type="match status" value="4"/>
</dbReference>
<feature type="domain" description="Fibronectin type-III" evidence="5">
    <location>
        <begin position="626"/>
        <end position="717"/>
    </location>
</feature>
<dbReference type="SMART" id="SM00060">
    <property type="entry name" value="FN3"/>
    <property type="match status" value="4"/>
</dbReference>
<dbReference type="InterPro" id="IPR003961">
    <property type="entry name" value="FN3_dom"/>
</dbReference>
<feature type="domain" description="Ig-like" evidence="4">
    <location>
        <begin position="237"/>
        <end position="323"/>
    </location>
</feature>
<dbReference type="InterPro" id="IPR050964">
    <property type="entry name" value="Striated_Muscle_Regulatory"/>
</dbReference>
<dbReference type="SUPFAM" id="SSF49265">
    <property type="entry name" value="Fibronectin type III"/>
    <property type="match status" value="2"/>
</dbReference>
<dbReference type="InterPro" id="IPR036179">
    <property type="entry name" value="Ig-like_dom_sf"/>
</dbReference>
<protein>
    <submittedName>
        <fullName evidence="7">Protogenin-like</fullName>
    </submittedName>
</protein>
<organism evidence="6 7">
    <name type="scientific">Nicrophorus vespilloides</name>
    <name type="common">Boreal carrion beetle</name>
    <dbReference type="NCBI Taxonomy" id="110193"/>
    <lineage>
        <taxon>Eukaryota</taxon>
        <taxon>Metazoa</taxon>
        <taxon>Ecdysozoa</taxon>
        <taxon>Arthropoda</taxon>
        <taxon>Hexapoda</taxon>
        <taxon>Insecta</taxon>
        <taxon>Pterygota</taxon>
        <taxon>Neoptera</taxon>
        <taxon>Endopterygota</taxon>
        <taxon>Coleoptera</taxon>
        <taxon>Polyphaga</taxon>
        <taxon>Staphyliniformia</taxon>
        <taxon>Silphidae</taxon>
        <taxon>Nicrophorinae</taxon>
        <taxon>Nicrophorus</taxon>
    </lineage>
</organism>
<feature type="domain" description="Ig-like" evidence="4">
    <location>
        <begin position="328"/>
        <end position="415"/>
    </location>
</feature>
<accession>A0ABM1N3Y6</accession>
<evidence type="ECO:0000256" key="1">
    <source>
        <dbReference type="ARBA" id="ARBA00022737"/>
    </source>
</evidence>
<evidence type="ECO:0000313" key="7">
    <source>
        <dbReference type="RefSeq" id="XP_017781536.1"/>
    </source>
</evidence>
<dbReference type="PANTHER" id="PTHR13817">
    <property type="entry name" value="TITIN"/>
    <property type="match status" value="1"/>
</dbReference>
<dbReference type="GeneID" id="108566247"/>
<dbReference type="PANTHER" id="PTHR13817:SF173">
    <property type="entry name" value="FRAZZLED"/>
    <property type="match status" value="1"/>
</dbReference>